<evidence type="ECO:0000313" key="3">
    <source>
        <dbReference type="Proteomes" id="UP000521199"/>
    </source>
</evidence>
<dbReference type="AlphaFoldDB" id="A0A7W8D729"/>
<name>A0A7W8D729_9GAMM</name>
<sequence>MRHTGISRWMLGAALLVLAALTHAQDIVPPPEGIYADGDPAAVRPALLDPQDRNARRQLDQVLRTNPDNVPARVLDAWMQFERGSRPRALQAFNDAIRSAPEGSLPLRHAHWNLGWALFASADNAGALEHWQTAAQLHGGHPSWVPTTFAIGLWLTGHSERAIEYYQAAVDSDPDRWGDAAGVAEATRAWGANEKLAIEAVQAAWRNRRDGTG</sequence>
<reference evidence="2 3" key="1">
    <citation type="submission" date="2020-08" db="EMBL/GenBank/DDBJ databases">
        <title>Genomic Encyclopedia of Type Strains, Phase IV (KMG-IV): sequencing the most valuable type-strain genomes for metagenomic binning, comparative biology and taxonomic classification.</title>
        <authorList>
            <person name="Goeker M."/>
        </authorList>
    </citation>
    <scope>NUCLEOTIDE SEQUENCE [LARGE SCALE GENOMIC DNA]</scope>
    <source>
        <strain evidence="2 3">DSM 24163</strain>
    </source>
</reference>
<organism evidence="2 3">
    <name type="scientific">Chiayiivirga flava</name>
    <dbReference type="NCBI Taxonomy" id="659595"/>
    <lineage>
        <taxon>Bacteria</taxon>
        <taxon>Pseudomonadati</taxon>
        <taxon>Pseudomonadota</taxon>
        <taxon>Gammaproteobacteria</taxon>
        <taxon>Lysobacterales</taxon>
        <taxon>Lysobacteraceae</taxon>
        <taxon>Chiayiivirga</taxon>
    </lineage>
</organism>
<keyword evidence="1" id="KW-0732">Signal</keyword>
<dbReference type="RefSeq" id="WP_183960024.1">
    <property type="nucleotide sequence ID" value="NZ_JACHHP010000002.1"/>
</dbReference>
<comment type="caution">
    <text evidence="2">The sequence shown here is derived from an EMBL/GenBank/DDBJ whole genome shotgun (WGS) entry which is preliminary data.</text>
</comment>
<evidence type="ECO:0000313" key="2">
    <source>
        <dbReference type="EMBL" id="MBB5207468.1"/>
    </source>
</evidence>
<dbReference type="Proteomes" id="UP000521199">
    <property type="component" value="Unassembled WGS sequence"/>
</dbReference>
<keyword evidence="3" id="KW-1185">Reference proteome</keyword>
<proteinExistence type="predicted"/>
<dbReference type="SUPFAM" id="SSF48452">
    <property type="entry name" value="TPR-like"/>
    <property type="match status" value="1"/>
</dbReference>
<protein>
    <submittedName>
        <fullName evidence="2">Tetratricopeptide (TPR) repeat protein</fullName>
    </submittedName>
</protein>
<dbReference type="EMBL" id="JACHHP010000002">
    <property type="protein sequence ID" value="MBB5207468.1"/>
    <property type="molecule type" value="Genomic_DNA"/>
</dbReference>
<feature type="chain" id="PRO_5030787391" evidence="1">
    <location>
        <begin position="25"/>
        <end position="213"/>
    </location>
</feature>
<accession>A0A7W8D729</accession>
<evidence type="ECO:0000256" key="1">
    <source>
        <dbReference type="SAM" id="SignalP"/>
    </source>
</evidence>
<gene>
    <name evidence="2" type="ORF">HNQ52_000997</name>
</gene>
<dbReference type="Gene3D" id="1.25.40.10">
    <property type="entry name" value="Tetratricopeptide repeat domain"/>
    <property type="match status" value="1"/>
</dbReference>
<feature type="signal peptide" evidence="1">
    <location>
        <begin position="1"/>
        <end position="24"/>
    </location>
</feature>
<dbReference type="InterPro" id="IPR011990">
    <property type="entry name" value="TPR-like_helical_dom_sf"/>
</dbReference>